<evidence type="ECO:0000313" key="2">
    <source>
        <dbReference type="EMBL" id="VFR69542.1"/>
    </source>
</evidence>
<dbReference type="Gene3D" id="2.160.20.10">
    <property type="entry name" value="Single-stranded right-handed beta-helix, Pectin lyase-like"/>
    <property type="match status" value="1"/>
</dbReference>
<dbReference type="EMBL" id="CAADIJ010000011">
    <property type="protein sequence ID" value="VFR69542.1"/>
    <property type="molecule type" value="Genomic_DNA"/>
</dbReference>
<reference evidence="1" key="1">
    <citation type="submission" date="2019-03" db="EMBL/GenBank/DDBJ databases">
        <authorList>
            <person name="Danneels B."/>
        </authorList>
    </citation>
    <scope>NUCLEOTIDE SEQUENCE</scope>
</reference>
<dbReference type="EMBL" id="CAADIL010000016">
    <property type="protein sequence ID" value="VFR72782.1"/>
    <property type="molecule type" value="Genomic_DNA"/>
</dbReference>
<dbReference type="SUPFAM" id="SSF51126">
    <property type="entry name" value="Pectin lyase-like"/>
    <property type="match status" value="1"/>
</dbReference>
<dbReference type="InterPro" id="IPR012334">
    <property type="entry name" value="Pectin_lyas_fold"/>
</dbReference>
<organism evidence="1">
    <name type="scientific">plant metagenome</name>
    <dbReference type="NCBI Taxonomy" id="1297885"/>
    <lineage>
        <taxon>unclassified sequences</taxon>
        <taxon>metagenomes</taxon>
        <taxon>organismal metagenomes</taxon>
    </lineage>
</organism>
<proteinExistence type="predicted"/>
<dbReference type="SMART" id="SM00710">
    <property type="entry name" value="PbH1"/>
    <property type="match status" value="3"/>
</dbReference>
<dbReference type="InterPro" id="IPR011050">
    <property type="entry name" value="Pectin_lyase_fold/virulence"/>
</dbReference>
<sequence>MSIRLKRAVTVLILGLVWMAPPGLAAQAALYVSPSGSDQANGLTPQEPLSTVQRAMDLAYQIGQKENPTHVRILIGKGEYKQQSIQAISPPTGVHIELLAADEASGKPVFDGAGKGDTWFTLSGKTRPGARFTITGLEIRNYRTAISLNGNRAKPDHYITGGTLSRLTLRNIGQIAMPGKPLSTAAIRLVNAREITISDNQFIRIRNVQQCGPLHAIYLAHHSSRNQIVGNTFDDLCGSPIRIRDASNHNLAAHNTFNQAEFESVFDEWYCDRSRNTKCTKTSGECPSWGNIYSDNKVENSNPRAMAQPMAVRVKRVPPECQARSGEK</sequence>
<accession>A0A484QDJ8</accession>
<dbReference type="AlphaFoldDB" id="A0A484QDJ8"/>
<evidence type="ECO:0008006" key="4">
    <source>
        <dbReference type="Google" id="ProtNLM"/>
    </source>
</evidence>
<evidence type="ECO:0000313" key="1">
    <source>
        <dbReference type="EMBL" id="VFR35321.1"/>
    </source>
</evidence>
<name>A0A484QDJ8_9ZZZZ</name>
<dbReference type="EMBL" id="CAADIC010000019">
    <property type="protein sequence ID" value="VFR35321.1"/>
    <property type="molecule type" value="Genomic_DNA"/>
</dbReference>
<dbReference type="InterPro" id="IPR006626">
    <property type="entry name" value="PbH1"/>
</dbReference>
<evidence type="ECO:0000313" key="3">
    <source>
        <dbReference type="EMBL" id="VFR72782.1"/>
    </source>
</evidence>
<gene>
    <name evidence="1" type="ORF">ANDA3_3901</name>
    <name evidence="3" type="ORF">DAR2_3752</name>
    <name evidence="2" type="ORF">DAR3_4024</name>
</gene>
<protein>
    <recommendedName>
        <fullName evidence="4">Right handed beta helix domain-containing protein</fullName>
    </recommendedName>
</protein>